<proteinExistence type="predicted"/>
<gene>
    <name evidence="3" type="ORF">IAC52_00165</name>
</gene>
<evidence type="ECO:0000256" key="2">
    <source>
        <dbReference type="SAM" id="SignalP"/>
    </source>
</evidence>
<evidence type="ECO:0000313" key="3">
    <source>
        <dbReference type="EMBL" id="HIU44703.1"/>
    </source>
</evidence>
<comment type="caution">
    <text evidence="3">The sequence shown here is derived from an EMBL/GenBank/DDBJ whole genome shotgun (WGS) entry which is preliminary data.</text>
</comment>
<evidence type="ECO:0000256" key="1">
    <source>
        <dbReference type="SAM" id="MobiDB-lite"/>
    </source>
</evidence>
<feature type="chain" id="PRO_5039050336" description="DUF4352 domain-containing protein" evidence="2">
    <location>
        <begin position="26"/>
        <end position="359"/>
    </location>
</feature>
<sequence>MKFSKPIMALSCALLLAGCADPATTGTTGTSEADSTISTPSDTETNPGSSDAGSAGTMTLAELLAALEPENYTAKVTILSGAAIYGTTTDISLSKDEFIYLLSEDEGYYYGPVEQGTAAMLFSGSDILDAQLLSPAKVTPWNFVYTVLDIIGDGSDWTLESGGEYAADEASDSAMMAIAYAGYDYEAYECYAPTLTIAEDGANLNYGIGYDGESVMTVDIDITNIGTTEYDCPADLDYTFTAPTEWGETVDNYAPALGLDFPTGAFGVGYYATVDEYYGVVSITDPTADFDAFKAAIDPILEGAGYEIDEEYSSDGYYSWYSDSVYFDYYYYTAEETGVPDIYPQGVLYVDILDMSSYY</sequence>
<dbReference type="Proteomes" id="UP000824070">
    <property type="component" value="Unassembled WGS sequence"/>
</dbReference>
<reference evidence="3" key="2">
    <citation type="journal article" date="2021" name="PeerJ">
        <title>Extensive microbial diversity within the chicken gut microbiome revealed by metagenomics and culture.</title>
        <authorList>
            <person name="Gilroy R."/>
            <person name="Ravi A."/>
            <person name="Getino M."/>
            <person name="Pursley I."/>
            <person name="Horton D.L."/>
            <person name="Alikhan N.F."/>
            <person name="Baker D."/>
            <person name="Gharbi K."/>
            <person name="Hall N."/>
            <person name="Watson M."/>
            <person name="Adriaenssens E.M."/>
            <person name="Foster-Nyarko E."/>
            <person name="Jarju S."/>
            <person name="Secka A."/>
            <person name="Antonio M."/>
            <person name="Oren A."/>
            <person name="Chaudhuri R.R."/>
            <person name="La Ragione R."/>
            <person name="Hildebrand F."/>
            <person name="Pallen M.J."/>
        </authorList>
    </citation>
    <scope>NUCLEOTIDE SEQUENCE</scope>
    <source>
        <strain evidence="3">ChiGjej1B1-22543</strain>
    </source>
</reference>
<keyword evidence="2" id="KW-0732">Signal</keyword>
<dbReference type="EMBL" id="DVMV01000004">
    <property type="protein sequence ID" value="HIU44703.1"/>
    <property type="molecule type" value="Genomic_DNA"/>
</dbReference>
<accession>A0A9D1LMQ5</accession>
<protein>
    <recommendedName>
        <fullName evidence="5">DUF4352 domain-containing protein</fullName>
    </recommendedName>
</protein>
<evidence type="ECO:0008006" key="5">
    <source>
        <dbReference type="Google" id="ProtNLM"/>
    </source>
</evidence>
<feature type="compositionally biased region" description="Polar residues" evidence="1">
    <location>
        <begin position="25"/>
        <end position="52"/>
    </location>
</feature>
<reference evidence="3" key="1">
    <citation type="submission" date="2020-10" db="EMBL/GenBank/DDBJ databases">
        <authorList>
            <person name="Gilroy R."/>
        </authorList>
    </citation>
    <scope>NUCLEOTIDE SEQUENCE</scope>
    <source>
        <strain evidence="3">ChiGjej1B1-22543</strain>
    </source>
</reference>
<feature type="region of interest" description="Disordered" evidence="1">
    <location>
        <begin position="25"/>
        <end position="53"/>
    </location>
</feature>
<name>A0A9D1LMQ5_9FIRM</name>
<dbReference type="PROSITE" id="PS51257">
    <property type="entry name" value="PROKAR_LIPOPROTEIN"/>
    <property type="match status" value="1"/>
</dbReference>
<evidence type="ECO:0000313" key="4">
    <source>
        <dbReference type="Proteomes" id="UP000824070"/>
    </source>
</evidence>
<organism evidence="3 4">
    <name type="scientific">Candidatus Alloenteromonas pullicola</name>
    <dbReference type="NCBI Taxonomy" id="2840784"/>
    <lineage>
        <taxon>Bacteria</taxon>
        <taxon>Bacillati</taxon>
        <taxon>Bacillota</taxon>
        <taxon>Bacillota incertae sedis</taxon>
        <taxon>Candidatus Alloenteromonas</taxon>
    </lineage>
</organism>
<feature type="signal peptide" evidence="2">
    <location>
        <begin position="1"/>
        <end position="25"/>
    </location>
</feature>
<dbReference type="AlphaFoldDB" id="A0A9D1LMQ5"/>